<dbReference type="GeneID" id="41799580"/>
<sequence>MVVWIFYFNTPVFTAKLIAGWFIEFFRALKITYTDTVAKFLVYILGAANSGLKSVPKHPDSLMDIPEARMYQNYREVFKVLQDLSPKPDYLSETKSRWYDFLRDRYDFKIYDPINKILKLK</sequence>
<gene>
    <name evidence="1" type="primary">orf121</name>
</gene>
<accession>A0A5A4UBC3</accession>
<keyword evidence="1" id="KW-0496">Mitochondrion</keyword>
<dbReference type="AlphaFoldDB" id="A0A5A4UBC3"/>
<organism evidence="1">
    <name type="scientific">Inonotus obliquus</name>
    <dbReference type="NCBI Taxonomy" id="167356"/>
    <lineage>
        <taxon>Eukaryota</taxon>
        <taxon>Fungi</taxon>
        <taxon>Dikarya</taxon>
        <taxon>Basidiomycota</taxon>
        <taxon>Agaricomycotina</taxon>
        <taxon>Agaricomycetes</taxon>
        <taxon>Hymenochaetales</taxon>
        <taxon>Hymenochaetaceae</taxon>
        <taxon>Inonotus</taxon>
    </lineage>
</organism>
<geneLocation type="mitochondrion" evidence="1"/>
<proteinExistence type="predicted"/>
<name>A0A5A4UBC3_9AGAM</name>
<reference evidence="1" key="1">
    <citation type="submission" date="2019-08" db="EMBL/GenBank/DDBJ databases">
        <title>The complete mitochondrial genome sequence of the medicinal mushroom, Inonotus obliquus.</title>
        <authorList>
            <person name="Agnestisia R."/>
            <person name="Ono A."/>
            <person name="Nakamura L."/>
            <person name="Chino R."/>
            <person name="Aiso H."/>
            <person name="Nezu I."/>
            <person name="Ishiguri H."/>
            <person name="Yokota S."/>
            <person name="Suzuki T."/>
        </authorList>
    </citation>
    <scope>NUCLEOTIDE SEQUENCE</scope>
    <source>
        <strain evidence="1">NBRC113408</strain>
    </source>
</reference>
<protein>
    <submittedName>
        <fullName evidence="1">Uncharacterized protein</fullName>
    </submittedName>
</protein>
<dbReference type="RefSeq" id="YP_009693756.1">
    <property type="nucleotide sequence ID" value="NC_044740.1"/>
</dbReference>
<dbReference type="EMBL" id="LC497415">
    <property type="protein sequence ID" value="BBN21282.1"/>
    <property type="molecule type" value="Genomic_DNA"/>
</dbReference>
<evidence type="ECO:0000313" key="1">
    <source>
        <dbReference type="EMBL" id="BBN21282.1"/>
    </source>
</evidence>